<dbReference type="InterPro" id="IPR051912">
    <property type="entry name" value="Alkylbase_DNA_Glycosylase/TA"/>
</dbReference>
<gene>
    <name evidence="3" type="ORF">FB559_2900</name>
</gene>
<evidence type="ECO:0000256" key="1">
    <source>
        <dbReference type="ARBA" id="ARBA00022763"/>
    </source>
</evidence>
<accession>A0A543CJN4</accession>
<keyword evidence="2" id="KW-0234">DNA repair</keyword>
<dbReference type="SUPFAM" id="SSF48150">
    <property type="entry name" value="DNA-glycosylase"/>
    <property type="match status" value="1"/>
</dbReference>
<reference evidence="3 4" key="1">
    <citation type="submission" date="2019-06" db="EMBL/GenBank/DDBJ databases">
        <title>Sequencing the genomes of 1000 actinobacteria strains.</title>
        <authorList>
            <person name="Klenk H.-P."/>
        </authorList>
    </citation>
    <scope>NUCLEOTIDE SEQUENCE [LARGE SCALE GENOMIC DNA]</scope>
    <source>
        <strain evidence="3 4">DSM 102200</strain>
    </source>
</reference>
<organism evidence="3 4">
    <name type="scientific">Actinoallomurus bryophytorum</name>
    <dbReference type="NCBI Taxonomy" id="1490222"/>
    <lineage>
        <taxon>Bacteria</taxon>
        <taxon>Bacillati</taxon>
        <taxon>Actinomycetota</taxon>
        <taxon>Actinomycetes</taxon>
        <taxon>Streptosporangiales</taxon>
        <taxon>Thermomonosporaceae</taxon>
        <taxon>Actinoallomurus</taxon>
    </lineage>
</organism>
<name>A0A543CJN4_9ACTN</name>
<proteinExistence type="predicted"/>
<sequence>MSRMTIVMHEHPGWTFNDGIWLRAFSSGTEFVATVVGNSWQACGSASLQPQVIELTSIPPSVPVSLRGSLTTIGAVVRWRTPDLWDALATAIIRQVIRADQARILHHRFRTAHGRPVDSHHGVVHLMPDAATVANLPADAFTSLGMSFKRRPLQAAAAAVLEQGGKWCDLPPAQLVEELQTVPRVGPWTAGATVADFTHDWTLYPHGDLAVRKWAATAAPDIAWPEKENAFAARWRHLAGDQLGPLTLFTLAWGAHHGGSS</sequence>
<keyword evidence="4" id="KW-1185">Reference proteome</keyword>
<dbReference type="PANTHER" id="PTHR43003:SF13">
    <property type="entry name" value="DNA-3-METHYLADENINE GLYCOSYLASE 2"/>
    <property type="match status" value="1"/>
</dbReference>
<dbReference type="PANTHER" id="PTHR43003">
    <property type="entry name" value="DNA-3-METHYLADENINE GLYCOSYLASE"/>
    <property type="match status" value="1"/>
</dbReference>
<evidence type="ECO:0000313" key="3">
    <source>
        <dbReference type="EMBL" id="TQL97321.1"/>
    </source>
</evidence>
<dbReference type="Proteomes" id="UP000316096">
    <property type="component" value="Unassembled WGS sequence"/>
</dbReference>
<evidence type="ECO:0000256" key="2">
    <source>
        <dbReference type="ARBA" id="ARBA00023204"/>
    </source>
</evidence>
<dbReference type="GO" id="GO:0006307">
    <property type="term" value="P:DNA alkylation repair"/>
    <property type="evidence" value="ECO:0007669"/>
    <property type="project" value="TreeGrafter"/>
</dbReference>
<protein>
    <submittedName>
        <fullName evidence="3">DNA-3-methyladenine glycosylase II</fullName>
    </submittedName>
</protein>
<comment type="caution">
    <text evidence="3">The sequence shown here is derived from an EMBL/GenBank/DDBJ whole genome shotgun (WGS) entry which is preliminary data.</text>
</comment>
<dbReference type="GO" id="GO:0008725">
    <property type="term" value="F:DNA-3-methyladenine glycosylase activity"/>
    <property type="evidence" value="ECO:0007669"/>
    <property type="project" value="TreeGrafter"/>
</dbReference>
<keyword evidence="1" id="KW-0227">DNA damage</keyword>
<dbReference type="Gene3D" id="1.10.340.30">
    <property type="entry name" value="Hypothetical protein, domain 2"/>
    <property type="match status" value="1"/>
</dbReference>
<dbReference type="GO" id="GO:0006285">
    <property type="term" value="P:base-excision repair, AP site formation"/>
    <property type="evidence" value="ECO:0007669"/>
    <property type="project" value="TreeGrafter"/>
</dbReference>
<dbReference type="InterPro" id="IPR011257">
    <property type="entry name" value="DNA_glycosylase"/>
</dbReference>
<dbReference type="GO" id="GO:0032131">
    <property type="term" value="F:alkylated DNA binding"/>
    <property type="evidence" value="ECO:0007669"/>
    <property type="project" value="TreeGrafter"/>
</dbReference>
<dbReference type="EMBL" id="VFOZ01000001">
    <property type="protein sequence ID" value="TQL97321.1"/>
    <property type="molecule type" value="Genomic_DNA"/>
</dbReference>
<dbReference type="GO" id="GO:0005737">
    <property type="term" value="C:cytoplasm"/>
    <property type="evidence" value="ECO:0007669"/>
    <property type="project" value="TreeGrafter"/>
</dbReference>
<evidence type="ECO:0000313" key="4">
    <source>
        <dbReference type="Proteomes" id="UP000316096"/>
    </source>
</evidence>
<dbReference type="GO" id="GO:0032993">
    <property type="term" value="C:protein-DNA complex"/>
    <property type="evidence" value="ECO:0007669"/>
    <property type="project" value="TreeGrafter"/>
</dbReference>
<dbReference type="AlphaFoldDB" id="A0A543CJN4"/>
<dbReference type="GO" id="GO:0043916">
    <property type="term" value="F:DNA-7-methylguanine glycosylase activity"/>
    <property type="evidence" value="ECO:0007669"/>
    <property type="project" value="TreeGrafter"/>
</dbReference>